<dbReference type="InParanoid" id="A0A061FBG7"/>
<protein>
    <recommendedName>
        <fullName evidence="3">Retrotransposon gag domain-containing protein</fullName>
    </recommendedName>
</protein>
<gene>
    <name evidence="1" type="ORF">TCM_033272</name>
</gene>
<dbReference type="Gramene" id="EOY14077">
    <property type="protein sequence ID" value="EOY14077"/>
    <property type="gene ID" value="TCM_033272"/>
</dbReference>
<dbReference type="OMA" id="INTALMY"/>
<evidence type="ECO:0008006" key="3">
    <source>
        <dbReference type="Google" id="ProtNLM"/>
    </source>
</evidence>
<keyword evidence="2" id="KW-1185">Reference proteome</keyword>
<proteinExistence type="predicted"/>
<accession>A0A061FBG7</accession>
<sequence length="116" mass="13339">MLDVRHSSISELRSQLEECNALFGGGPLAMQPASKVDIPKPKEFKGQWSAQDINNFLWGMEQYFRATNIVHDGKKINTALMYLTDLVCLWWRRKCDERHGEPTISTCADFVHELKV</sequence>
<evidence type="ECO:0000313" key="1">
    <source>
        <dbReference type="EMBL" id="EOY14077.1"/>
    </source>
</evidence>
<reference evidence="1 2" key="1">
    <citation type="journal article" date="2013" name="Genome Biol.">
        <title>The genome sequence of the most widely cultivated cacao type and its use to identify candidate genes regulating pod color.</title>
        <authorList>
            <person name="Motamayor J.C."/>
            <person name="Mockaitis K."/>
            <person name="Schmutz J."/>
            <person name="Haiminen N."/>
            <person name="Iii D.L."/>
            <person name="Cornejo O."/>
            <person name="Findley S.D."/>
            <person name="Zheng P."/>
            <person name="Utro F."/>
            <person name="Royaert S."/>
            <person name="Saski C."/>
            <person name="Jenkins J."/>
            <person name="Podicheti R."/>
            <person name="Zhao M."/>
            <person name="Scheffler B.E."/>
            <person name="Stack J.C."/>
            <person name="Feltus F.A."/>
            <person name="Mustiga G.M."/>
            <person name="Amores F."/>
            <person name="Phillips W."/>
            <person name="Marelli J.P."/>
            <person name="May G.D."/>
            <person name="Shapiro H."/>
            <person name="Ma J."/>
            <person name="Bustamante C.D."/>
            <person name="Schnell R.J."/>
            <person name="Main D."/>
            <person name="Gilbert D."/>
            <person name="Parida L."/>
            <person name="Kuhn D.N."/>
        </authorList>
    </citation>
    <scope>NUCLEOTIDE SEQUENCE [LARGE SCALE GENOMIC DNA]</scope>
    <source>
        <strain evidence="2">cv. Matina 1-6</strain>
    </source>
</reference>
<name>A0A061FBG7_THECC</name>
<dbReference type="HOGENOM" id="CLU_146265_0_0_1"/>
<dbReference type="EMBL" id="CM001885">
    <property type="protein sequence ID" value="EOY14077.1"/>
    <property type="molecule type" value="Genomic_DNA"/>
</dbReference>
<organism evidence="1 2">
    <name type="scientific">Theobroma cacao</name>
    <name type="common">Cacao</name>
    <name type="synonym">Cocoa</name>
    <dbReference type="NCBI Taxonomy" id="3641"/>
    <lineage>
        <taxon>Eukaryota</taxon>
        <taxon>Viridiplantae</taxon>
        <taxon>Streptophyta</taxon>
        <taxon>Embryophyta</taxon>
        <taxon>Tracheophyta</taxon>
        <taxon>Spermatophyta</taxon>
        <taxon>Magnoliopsida</taxon>
        <taxon>eudicotyledons</taxon>
        <taxon>Gunneridae</taxon>
        <taxon>Pentapetalae</taxon>
        <taxon>rosids</taxon>
        <taxon>malvids</taxon>
        <taxon>Malvales</taxon>
        <taxon>Malvaceae</taxon>
        <taxon>Byttnerioideae</taxon>
        <taxon>Theobroma</taxon>
    </lineage>
</organism>
<evidence type="ECO:0000313" key="2">
    <source>
        <dbReference type="Proteomes" id="UP000026915"/>
    </source>
</evidence>
<dbReference type="AlphaFoldDB" id="A0A061FBG7"/>
<dbReference type="Proteomes" id="UP000026915">
    <property type="component" value="Chromosome 7"/>
</dbReference>